<feature type="compositionally biased region" description="Polar residues" evidence="3">
    <location>
        <begin position="1284"/>
        <end position="1297"/>
    </location>
</feature>
<dbReference type="InterPro" id="IPR051320">
    <property type="entry name" value="Viral_Replic_Matur_Polypro"/>
</dbReference>
<dbReference type="GO" id="GO:0006310">
    <property type="term" value="P:DNA recombination"/>
    <property type="evidence" value="ECO:0007669"/>
    <property type="project" value="UniProtKB-KW"/>
</dbReference>
<evidence type="ECO:0000256" key="1">
    <source>
        <dbReference type="ARBA" id="ARBA00022801"/>
    </source>
</evidence>
<dbReference type="InterPro" id="IPR001995">
    <property type="entry name" value="Peptidase_A2_cat"/>
</dbReference>
<proteinExistence type="predicted"/>
<keyword evidence="2" id="KW-0233">DNA recombination</keyword>
<dbReference type="GO" id="GO:0003676">
    <property type="term" value="F:nucleic acid binding"/>
    <property type="evidence" value="ECO:0007669"/>
    <property type="project" value="InterPro"/>
</dbReference>
<dbReference type="InterPro" id="IPR012337">
    <property type="entry name" value="RNaseH-like_sf"/>
</dbReference>
<dbReference type="CDD" id="cd00303">
    <property type="entry name" value="retropepsin_like"/>
    <property type="match status" value="1"/>
</dbReference>
<dbReference type="GO" id="GO:0004523">
    <property type="term" value="F:RNA-DNA hybrid ribonuclease activity"/>
    <property type="evidence" value="ECO:0007669"/>
    <property type="project" value="InterPro"/>
</dbReference>
<dbReference type="InterPro" id="IPR036397">
    <property type="entry name" value="RNaseH_sf"/>
</dbReference>
<dbReference type="GO" id="GO:0006508">
    <property type="term" value="P:proteolysis"/>
    <property type="evidence" value="ECO:0007669"/>
    <property type="project" value="InterPro"/>
</dbReference>
<feature type="compositionally biased region" description="Basic and acidic residues" evidence="3">
    <location>
        <begin position="286"/>
        <end position="307"/>
    </location>
</feature>
<dbReference type="Pfam" id="PF00078">
    <property type="entry name" value="RVT_1"/>
    <property type="match status" value="1"/>
</dbReference>
<name>A0A9J7YG63_CYPCA</name>
<dbReference type="SUPFAM" id="SSF56672">
    <property type="entry name" value="DNA/RNA polymerases"/>
    <property type="match status" value="1"/>
</dbReference>
<feature type="compositionally biased region" description="Basic residues" evidence="3">
    <location>
        <begin position="1268"/>
        <end position="1280"/>
    </location>
</feature>
<feature type="domain" description="Peptidase A2" evidence="4">
    <location>
        <begin position="466"/>
        <end position="552"/>
    </location>
</feature>
<dbReference type="InterPro" id="IPR021109">
    <property type="entry name" value="Peptidase_aspartic_dom_sf"/>
</dbReference>
<feature type="domain" description="RNase H type-1" evidence="5">
    <location>
        <begin position="1031"/>
        <end position="1111"/>
    </location>
</feature>
<dbReference type="PANTHER" id="PTHR33064:SF37">
    <property type="entry name" value="RIBONUCLEASE H"/>
    <property type="match status" value="1"/>
</dbReference>
<protein>
    <recommendedName>
        <fullName evidence="8">Peptidase A2 domain-containing protein</fullName>
    </recommendedName>
</protein>
<dbReference type="SUPFAM" id="SSF53098">
    <property type="entry name" value="Ribonuclease H-like"/>
    <property type="match status" value="1"/>
</dbReference>
<keyword evidence="1" id="KW-0378">Hydrolase</keyword>
<organism evidence="6 7">
    <name type="scientific">Cyprinus carpio carpio</name>
    <dbReference type="NCBI Taxonomy" id="630221"/>
    <lineage>
        <taxon>Eukaryota</taxon>
        <taxon>Metazoa</taxon>
        <taxon>Chordata</taxon>
        <taxon>Craniata</taxon>
        <taxon>Vertebrata</taxon>
        <taxon>Euteleostomi</taxon>
        <taxon>Actinopterygii</taxon>
        <taxon>Neopterygii</taxon>
        <taxon>Teleostei</taxon>
        <taxon>Ostariophysi</taxon>
        <taxon>Cypriniformes</taxon>
        <taxon>Cyprinidae</taxon>
        <taxon>Cyprininae</taxon>
        <taxon>Cyprinus</taxon>
    </lineage>
</organism>
<dbReference type="GO" id="GO:0004190">
    <property type="term" value="F:aspartic-type endopeptidase activity"/>
    <property type="evidence" value="ECO:0007669"/>
    <property type="project" value="InterPro"/>
</dbReference>
<dbReference type="Gene3D" id="3.30.420.10">
    <property type="entry name" value="Ribonuclease H-like superfamily/Ribonuclease H"/>
    <property type="match status" value="1"/>
</dbReference>
<evidence type="ECO:0008006" key="8">
    <source>
        <dbReference type="Google" id="ProtNLM"/>
    </source>
</evidence>
<accession>A0A9J7YG63</accession>
<dbReference type="SUPFAM" id="SSF50630">
    <property type="entry name" value="Acid proteases"/>
    <property type="match status" value="1"/>
</dbReference>
<reference evidence="6" key="2">
    <citation type="submission" date="2025-09" db="UniProtKB">
        <authorList>
            <consortium name="Ensembl"/>
        </authorList>
    </citation>
    <scope>IDENTIFICATION</scope>
</reference>
<feature type="region of interest" description="Disordered" evidence="3">
    <location>
        <begin position="352"/>
        <end position="375"/>
    </location>
</feature>
<sequence>MEGGEPFQRTHATKPCTAPRELDKLARNVPTFNPDPAGGHDVHAYLQDIDFHLQTVANVTALDKLYLLRITSRRDVHRILDRQPETVKVDYQQLRKTLILEFSDPDSDHGLLNAMDLKQGRLENPQTFYSQLRKAYFGARNEPGMQQDVNFKTLFLRNLHASWSFHLGVSACLCSMSTQELQDLAHKAYTKQKTISEKTVKNPTIYSVSEYCSELTLEGAPQHHSHRPFYRESRPFQASRGPHNRGGARLQHQSKRYERFWDRRPKKSRSPPSRTQSPDSLQWNHSRHDTGKLNPEHTSEKHRAATSEKAEILRVLKELLYMKTRKEDKEDKKDEPDLLCLSIRTETNTLSNCHLTEPSTPNTARHPQTTELTVTSQGDSITQAQQLTAAHPERDSTVPHTRYHNPKVPENAVLATCLRSELQETGPNHPSIVTPAPMPTFLGNLVEKGVSRKLHLNIMLGKGVSMEALINTGSDLTVISSELFKRLQFEAKRQDRTLTPQTCELNVQSYSQNDIRFDKVASIHLTIGPMSLVHPVYISPMDTYPLLIGKDLLDRFEPLLDFKQLKVWAQVRETLPLQPHRSPVTDCQVTEVTGTPTEPDCQVTEVTGTPTEPDCQVTELTGTPAASHGYTASTTNQGSSSLLCTLVNEQGTVIPAYTKGVAVRLNMRCVQTLNHTLGFFQPSPECVELGLTLEATPLTEVSSHIVYILCNNCTVTDINIPKAYRLGWLVSHDFHDFERVRPVIGPIPPALIPEGSTDNTLFTAPFKFIAITSVMSVTKDQGCRTELTEDQHLAVYTVSHQSVSETDEPATPLNTKQTDDTLTEEPYPGFESQVQQILQDANALQSDTAHQGLRQFRYEFKESCAKDSLDCGLTNLHMVHIPTHPDAPPTFVKQYKIPIASHEPVQEIIESMLEKGVIRPRNSTYSAPIWPVLKPNGEWRPTIDYRKLNQQVPLSQRPMTQLEQEIPRIRGATIFSTLDVASGFWTIPVHLENQHKLAFTFGNRQFTFNRCPFSYANSPAEFNIFLNKACTDSNYARLSFVCHLPSWKQNGFKTANNKPVKHQHLFQERDNITKTHNVTVYWKKVKGHSKLPGLDKDLNIQTDTLAKTGALNNRLWSLPTHPPTFKVKVITHSIRTLQTRLPTSEPLTLAPLFTNTNIADERVSDTSIKTLLNHLSNPSIHPCTLSTLTDNQCLRPLHETKHMLRAQNNTVGRAPSDITMPRLVMPRRKRGIMPMYFHDASCAAQRSTRATDETLKQASCQQQDVAKHGPRRAKPSRRPRSKETALSNQRQPSLVSSSPFCLSLPVVCTRMLLWFAMLCCQPTRGRLPPREQLRLLTTDYRPHYPSTVAQYSWAGARWTENSLTHAEADVKHVFSQREKVTVTQVELVGHNHRSKRFLGALLGAAAAARTLFNIGMSSVNAANQAVNSMKPLFTAFQNYFAKTQLVTALTTDMLGEVNSSNDSLTTGRIPPYMIPLSLVLTVLASAITTPADPLQIHLAYSLGSAILLHANPEQREVDVLLNQPISESSQVYRLKDIVNVRFWKSNTHTKTHIPDVVAYHDSDTQLYLAPNLHMCTLTKDIHYLCLSKPFLRNNTEGICGLQTLVRDAHCPAESKPCTQVTETQAEIVGDRWLVNTPARTATLTYDQHDTTSRVNVPNPNRGIQVPKGATPYLHDLALYHFLSEEYQTALELPSFKNYNFILDPELELWIEERGSRHIDIAPVDTALQALSRRHVLNPSSAVRAWTAADIALCISTGLRQNPRKGGAKSETTLNLIKLNPQLQEPPAIMIHLLHDHHDSPAICPS</sequence>
<dbReference type="Gene3D" id="3.10.10.10">
    <property type="entry name" value="HIV Type 1 Reverse Transcriptase, subunit A, domain 1"/>
    <property type="match status" value="1"/>
</dbReference>
<feature type="region of interest" description="Disordered" evidence="3">
    <location>
        <begin position="800"/>
        <end position="821"/>
    </location>
</feature>
<dbReference type="PANTHER" id="PTHR33064">
    <property type="entry name" value="POL PROTEIN"/>
    <property type="match status" value="1"/>
</dbReference>
<feature type="region of interest" description="Disordered" evidence="3">
    <location>
        <begin position="234"/>
        <end position="307"/>
    </location>
</feature>
<evidence type="ECO:0000313" key="7">
    <source>
        <dbReference type="Proteomes" id="UP001108240"/>
    </source>
</evidence>
<dbReference type="PROSITE" id="PS50879">
    <property type="entry name" value="RNASE_H_1"/>
    <property type="match status" value="1"/>
</dbReference>
<reference evidence="6" key="1">
    <citation type="submission" date="2025-08" db="UniProtKB">
        <authorList>
            <consortium name="Ensembl"/>
        </authorList>
    </citation>
    <scope>IDENTIFICATION</scope>
</reference>
<evidence type="ECO:0000259" key="4">
    <source>
        <dbReference type="PROSITE" id="PS50175"/>
    </source>
</evidence>
<dbReference type="Gene3D" id="2.40.70.10">
    <property type="entry name" value="Acid Proteases"/>
    <property type="match status" value="1"/>
</dbReference>
<evidence type="ECO:0000259" key="5">
    <source>
        <dbReference type="PROSITE" id="PS50879"/>
    </source>
</evidence>
<dbReference type="GeneTree" id="ENSGT00940000171189"/>
<evidence type="ECO:0000256" key="2">
    <source>
        <dbReference type="ARBA" id="ARBA00023172"/>
    </source>
</evidence>
<evidence type="ECO:0000256" key="3">
    <source>
        <dbReference type="SAM" id="MobiDB-lite"/>
    </source>
</evidence>
<dbReference type="InterPro" id="IPR043502">
    <property type="entry name" value="DNA/RNA_pol_sf"/>
</dbReference>
<dbReference type="PROSITE" id="PS50175">
    <property type="entry name" value="ASP_PROT_RETROV"/>
    <property type="match status" value="1"/>
</dbReference>
<evidence type="ECO:0000313" key="6">
    <source>
        <dbReference type="Ensembl" id="ENSCCRP00000118877.1"/>
    </source>
</evidence>
<dbReference type="Ensembl" id="ENSCCRT00000119777.1">
    <property type="protein sequence ID" value="ENSCCRP00000118877.1"/>
    <property type="gene ID" value="ENSCCRG00000061217.1"/>
</dbReference>
<dbReference type="InterPro" id="IPR002156">
    <property type="entry name" value="RNaseH_domain"/>
</dbReference>
<dbReference type="Proteomes" id="UP001108240">
    <property type="component" value="Unplaced"/>
</dbReference>
<dbReference type="InterPro" id="IPR000477">
    <property type="entry name" value="RT_dom"/>
</dbReference>
<feature type="region of interest" description="Disordered" evidence="3">
    <location>
        <begin position="1257"/>
        <end position="1297"/>
    </location>
</feature>
<keyword evidence="7" id="KW-1185">Reference proteome</keyword>